<feature type="compositionally biased region" description="Polar residues" evidence="1">
    <location>
        <begin position="459"/>
        <end position="474"/>
    </location>
</feature>
<feature type="compositionally biased region" description="Polar residues" evidence="1">
    <location>
        <begin position="309"/>
        <end position="320"/>
    </location>
</feature>
<gene>
    <name evidence="4" type="primary">F2P16.18</name>
</gene>
<dbReference type="InterPro" id="IPR025486">
    <property type="entry name" value="DUF4378"/>
</dbReference>
<reference evidence="4" key="2">
    <citation type="submission" date="1997-06" db="EMBL/GenBank/DDBJ databases">
        <title>The sequence of A. thaliana F2P16.</title>
        <authorList>
            <person name="Miller N."/>
            <person name="Beck C."/>
            <person name="Kramer J."/>
            <person name="Bauer C."/>
        </authorList>
    </citation>
    <scope>NUCLEOTIDE SEQUENCE</scope>
</reference>
<name>O04635_ARATH</name>
<dbReference type="PANTHER" id="PTHR21726">
    <property type="entry name" value="PHOSPHATIDYLINOSITOL N-ACETYLGLUCOSAMINYLTRANSFERASE SUBUNIT P DOWN SYNDROME CRITICAL REGION PROTEIN 5 -RELATED"/>
    <property type="match status" value="1"/>
</dbReference>
<evidence type="ECO:0000313" key="4">
    <source>
        <dbReference type="EMBL" id="AAB61053.1"/>
    </source>
</evidence>
<feature type="domain" description="DUF4378" evidence="2">
    <location>
        <begin position="732"/>
        <end position="879"/>
    </location>
</feature>
<dbReference type="PANTHER" id="PTHR21726:SF69">
    <property type="entry name" value="DUF4378 DOMAIN-CONTAINING PROTEIN"/>
    <property type="match status" value="1"/>
</dbReference>
<proteinExistence type="predicted"/>
<reference evidence="4" key="3">
    <citation type="submission" date="1997-06" db="EMBL/GenBank/DDBJ databases">
        <authorList>
            <person name="Waterston R."/>
        </authorList>
    </citation>
    <scope>NUCLEOTIDE SEQUENCE</scope>
</reference>
<dbReference type="Pfam" id="PF14309">
    <property type="entry name" value="DUF4378"/>
    <property type="match status" value="1"/>
</dbReference>
<feature type="compositionally biased region" description="Polar residues" evidence="1">
    <location>
        <begin position="373"/>
        <end position="383"/>
    </location>
</feature>
<evidence type="ECO:0000259" key="3">
    <source>
        <dbReference type="Pfam" id="PF14383"/>
    </source>
</evidence>
<reference key="4">
    <citation type="journal article" date="2000" name="Nature">
        <title>Sequence and analysis of chromosome 5 of the plant Arabidopsis thaliana.</title>
        <authorList>
            <consortium name="Kazusa DNA Research Institute"/>
            <consortium name="Cold Spring Harbor and Washington University in St Louis Sequencing Consortium"/>
            <consortium name="European Union Arabidopsis Genome Sequencing Consortium"/>
            <person name="Tabata S."/>
            <person name="Kaneko T."/>
            <person name="Nakamura Y."/>
            <person name="Kotani H."/>
            <person name="Kato T."/>
            <person name="Asamizu E."/>
            <person name="Miyajima N."/>
            <person name="Sasamoto S."/>
            <person name="Kimura T."/>
            <person name="Hosouchi T."/>
            <person name="Kawashima K."/>
            <person name="Kohara M."/>
            <person name="Matsumoto M."/>
            <person name="Matsuno A."/>
            <person name="Muraki A."/>
            <person name="Nakayama S."/>
            <person name="Nakazaki N."/>
            <person name="Naruo K."/>
            <person name="Okumura S."/>
            <person name="Shinpo S."/>
            <person name="Takeuchi C."/>
            <person name="Wada T."/>
            <person name="Watanabe A."/>
            <person name="Yamada M."/>
            <person name="Yasuda M."/>
            <person name="Sato S."/>
            <person name="de la Bastide M."/>
            <person name="Huang E."/>
            <person name="Spiegel L."/>
            <person name="Gnoj L."/>
            <person name="O'Shaughnessy A."/>
            <person name="Preston R."/>
            <person name="Habermann K."/>
            <person name="Murray J."/>
            <person name="Johnson D."/>
            <person name="Rohlfing T."/>
            <person name="Nelson J."/>
            <person name="Stoneking T."/>
            <person name="Pepin K."/>
            <person name="Spieth J."/>
            <person name="Sekhon M."/>
            <person name="Armstrong J."/>
            <person name="Becker M."/>
            <person name="Belter E."/>
            <person name="Cordum H."/>
            <person name="Cordes M."/>
            <person name="Courtney L."/>
            <person name="Courtney W."/>
            <person name="Dante M."/>
            <person name="Du H."/>
            <person name="Edwards J."/>
            <person name="Fryman J."/>
            <person name="Haakensen B."/>
            <person name="Lamar E."/>
            <person name="Latreille P."/>
            <person name="Leonard S."/>
            <person name="Meyer R."/>
            <person name="Mulvaney E."/>
            <person name="Ozersky P."/>
            <person name="Riley A."/>
            <person name="Strowmatt C."/>
            <person name="Wagner-McPherson C."/>
            <person name="Wollam A."/>
            <person name="Yoakum M."/>
            <person name="Bell M."/>
            <person name="Dedhia N."/>
            <person name="Parnell L."/>
            <person name="Shah R."/>
            <person name="Rodriguez M."/>
            <person name="See L.H."/>
            <person name="Vil D."/>
            <person name="Baker J."/>
            <person name="Kirchoff K."/>
            <person name="Toth K."/>
            <person name="King L."/>
            <person name="Bahret A."/>
            <person name="Miller B."/>
            <person name="Marra M."/>
            <person name="Martienssen R."/>
            <person name="McCombie W.R."/>
            <person name="Wilson R.K."/>
            <person name="Murphy G."/>
            <person name="Bancroft I."/>
            <person name="Volckaert G."/>
            <person name="Wambutt R."/>
            <person name="Dusterhoft A."/>
            <person name="Stiekema W."/>
            <person name="Pohl T."/>
            <person name="Entian K.D."/>
            <person name="Terryn N."/>
            <person name="Hartley N."/>
            <person name="Bent E."/>
            <person name="Johnson S."/>
            <person name="Langham S.A."/>
            <person name="McCullagh B."/>
            <person name="Robben J."/>
            <person name="Grymonprez B."/>
            <person name="Zimmermann W."/>
            <person name="Ramsperger U."/>
            <person name="Wedler H."/>
            <person name="Balke K."/>
            <person name="Wedler E."/>
            <person name="Peters S."/>
            <person name="van Staveren M."/>
            <person name="Dirkse W."/>
            <person name="Mooijman P."/>
            <person name="Lankhorst R.K."/>
            <person name="Weitzenegger T."/>
            <person name="Bothe G."/>
            <person name="Rose M."/>
            <person name="Hauf J."/>
            <person name="Berneiser S."/>
            <person name="Hempel S."/>
            <person name="Feldpausch M."/>
            <person name="Lamberth S."/>
            <person name="Villarroel R."/>
            <person name="Gielen J."/>
            <person name="Ardiles W."/>
            <person name="Bents O."/>
            <person name="Lemcke K."/>
            <person name="Kolesov G."/>
            <person name="Mayer K."/>
            <person name="Rudd S."/>
            <person name="Schoof H."/>
            <person name="Schueller C."/>
            <person name="Zaccaria P."/>
            <person name="Mewes H.W."/>
            <person name="Bevan M."/>
            <person name="Fransz P."/>
        </authorList>
    </citation>
    <scope>NUCLEOTIDE SEQUENCE [LARGE SCALE GENOMIC DNA]</scope>
    <source>
        <strain>cv. Columbia</strain>
    </source>
</reference>
<protein>
    <submittedName>
        <fullName evidence="4">Uncharacterized protein F2P16.18</fullName>
    </submittedName>
</protein>
<sequence length="912" mass="101729">MEVVERKRSRGGFLNLFDWHGKSRKKLFSGSTSELSVLVNSVPCRSLRQCTCLKDFVIGLEDYAVLVLKILKSVYYLGWNLISKLKFDLLLVFVPEESKQPAQNLLKSRVSLIEVDEIGKSSSNNQRSDSSCCASSVTSDDGQGTRAPSVVARLMGLESLPVPNVQEPRLNPDLDPFLLRPSQNTNRWDAYENLGYVNLRSDYDGISWDHLDSRTNNGRNQPIERFQSETFPPRSAKPICVTNNRHLSPIRSPGFVPSRNPIYVMEAASRMIEPSPRMVARTRFSPSNSPSSVPMRIQDLREKLEAAQKVSSRQNSNDTFNLKYPSGKHNEKRITTSLTTPSTSKFMGKSSTDGLKGKVKPSYVSAQAKAGTTPLSVTRNSANQKEKADAKKCVVKSQNALRGAPISMGKNMFKQNNQKQNCRDNQPSMTSVLNQKSSKVNNKVVNKVPVESGSISKQLGLSTASAEKNTSLSLSRKKTLPRSKKLPNGMQKSGISDDKRTKRSENMIKCNITIDGGLNKGKDDRKKEMDVISFTFSSPIKGLSSDSLSSTQGIGQDTDSAVSFNIGGDSLNALLEQKLRELTSKLESSSCSLTQEEPSYSIPMDEMNGMISFSSEYEKSTQNGLRKVLSESESVSDCTSFYDKQKFQIQAEEHEVSSISTVTEADDLRSSCSKGFSDCRQTAEYGTIQSSSDQELTWVSLNESHQAQDESELSESVVTLSYSEAEERLDWEFEYISEILGSDQLMVKEYALGMATDVLPASLFDEMEGRGEVTAAKIKRKTLFDFVNKCLALRCEQMFMGSCRGLLGKGGFLFEQRDWLAEELNREIHGLKKMREMMMDELVDKEMSSFEGRWLDFERETYEEGIDIEGEIVSTLVDDLVNDLVSGTQRRTLRQREGVVSALVEPHLLSAF</sequence>
<feature type="compositionally biased region" description="Low complexity" evidence="1">
    <location>
        <begin position="121"/>
        <end position="141"/>
    </location>
</feature>
<evidence type="ECO:0000256" key="1">
    <source>
        <dbReference type="SAM" id="MobiDB-lite"/>
    </source>
</evidence>
<feature type="domain" description="DUF3741" evidence="3">
    <location>
        <begin position="135"/>
        <end position="161"/>
    </location>
</feature>
<reference evidence="4" key="5">
    <citation type="submission" date="2001-05" db="EMBL/GenBank/DDBJ databases">
        <authorList>
            <person name="Wilson R."/>
        </authorList>
    </citation>
    <scope>NUCLEOTIDE SEQUENCE</scope>
</reference>
<dbReference type="GO" id="GO:0005739">
    <property type="term" value="C:mitochondrion"/>
    <property type="evidence" value="ECO:0007005"/>
    <property type="project" value="TAIR"/>
</dbReference>
<feature type="region of interest" description="Disordered" evidence="1">
    <location>
        <begin position="416"/>
        <end position="445"/>
    </location>
</feature>
<feature type="region of interest" description="Disordered" evidence="1">
    <location>
        <begin position="309"/>
        <end position="328"/>
    </location>
</feature>
<dbReference type="InterPro" id="IPR032795">
    <property type="entry name" value="DUF3741-assoc"/>
</dbReference>
<dbReference type="TAIR" id="AT5G26910"/>
<dbReference type="GO" id="GO:0000913">
    <property type="term" value="P:preprophase band assembly"/>
    <property type="evidence" value="ECO:0000316"/>
    <property type="project" value="TAIR"/>
</dbReference>
<feature type="compositionally biased region" description="Basic residues" evidence="1">
    <location>
        <begin position="475"/>
        <end position="485"/>
    </location>
</feature>
<feature type="region of interest" description="Disordered" evidence="1">
    <location>
        <begin position="121"/>
        <end position="146"/>
    </location>
</feature>
<organism evidence="4">
    <name type="scientific">Arabidopsis thaliana</name>
    <name type="common">Mouse-ear cress</name>
    <dbReference type="NCBI Taxonomy" id="3702"/>
    <lineage>
        <taxon>Eukaryota</taxon>
        <taxon>Viridiplantae</taxon>
        <taxon>Streptophyta</taxon>
        <taxon>Embryophyta</taxon>
        <taxon>Tracheophyta</taxon>
        <taxon>Spermatophyta</taxon>
        <taxon>Magnoliopsida</taxon>
        <taxon>eudicotyledons</taxon>
        <taxon>Gunneridae</taxon>
        <taxon>Pentapetalae</taxon>
        <taxon>rosids</taxon>
        <taxon>malvids</taxon>
        <taxon>Brassicales</taxon>
        <taxon>Brassicaceae</taxon>
        <taxon>Camelineae</taxon>
        <taxon>Arabidopsis</taxon>
    </lineage>
</organism>
<dbReference type="EMBL" id="AF007270">
    <property type="protein sequence ID" value="AAB61053.1"/>
    <property type="molecule type" value="Genomic_DNA"/>
</dbReference>
<feature type="compositionally biased region" description="Low complexity" evidence="1">
    <location>
        <begin position="431"/>
        <end position="445"/>
    </location>
</feature>
<feature type="region of interest" description="Disordered" evidence="1">
    <location>
        <begin position="459"/>
        <end position="502"/>
    </location>
</feature>
<dbReference type="GO" id="GO:0000132">
    <property type="term" value="P:establishment of mitotic spindle orientation"/>
    <property type="evidence" value="ECO:0000316"/>
    <property type="project" value="TAIR"/>
</dbReference>
<evidence type="ECO:0000259" key="2">
    <source>
        <dbReference type="Pfam" id="PF14309"/>
    </source>
</evidence>
<accession>O04635</accession>
<dbReference type="Pfam" id="PF14383">
    <property type="entry name" value="VARLMGL"/>
    <property type="match status" value="1"/>
</dbReference>
<feature type="region of interest" description="Disordered" evidence="1">
    <location>
        <begin position="368"/>
        <end position="391"/>
    </location>
</feature>
<dbReference type="PIR" id="T01769">
    <property type="entry name" value="T01769"/>
</dbReference>
<reference evidence="4" key="1">
    <citation type="submission" date="1997-06" db="EMBL/GenBank/DDBJ databases">
        <title>The A. thaliana Genome Sequencing Project.</title>
        <authorList>
            <person name="WashU"/>
        </authorList>
    </citation>
    <scope>NUCLEOTIDE SEQUENCE</scope>
</reference>
<dbReference type="AlphaFoldDB" id="O04635"/>
<dbReference type="ExpressionAtlas" id="O04635">
    <property type="expression patterns" value="baseline and differential"/>
</dbReference>